<dbReference type="EMBL" id="JAHMUF010000002">
    <property type="protein sequence ID" value="KAG7195946.1"/>
    <property type="molecule type" value="Genomic_DNA"/>
</dbReference>
<name>A0A9P8AKI8_9ASCO</name>
<dbReference type="Pfam" id="PF12767">
    <property type="entry name" value="SAGA-Tad1"/>
    <property type="match status" value="1"/>
</dbReference>
<dbReference type="GO" id="GO:0006357">
    <property type="term" value="P:regulation of transcription by RNA polymerase II"/>
    <property type="evidence" value="ECO:0007669"/>
    <property type="project" value="TreeGrafter"/>
</dbReference>
<dbReference type="GeneID" id="66115706"/>
<dbReference type="Proteomes" id="UP000790833">
    <property type="component" value="Unassembled WGS sequence"/>
</dbReference>
<dbReference type="PANTHER" id="PTHR21277">
    <property type="entry name" value="TRANSCRIPTIONAL ADAPTER 1"/>
    <property type="match status" value="1"/>
</dbReference>
<comment type="subcellular location">
    <subcellularLocation>
        <location evidence="1">Nucleus</location>
    </subcellularLocation>
</comment>
<dbReference type="GO" id="GO:0003713">
    <property type="term" value="F:transcription coactivator activity"/>
    <property type="evidence" value="ECO:0007669"/>
    <property type="project" value="TreeGrafter"/>
</dbReference>
<dbReference type="AlphaFoldDB" id="A0A9P8AKI8"/>
<feature type="region of interest" description="Disordered" evidence="5">
    <location>
        <begin position="1"/>
        <end position="35"/>
    </location>
</feature>
<organism evidence="6 7">
    <name type="scientific">Scheffersomyces spartinae</name>
    <dbReference type="NCBI Taxonomy" id="45513"/>
    <lineage>
        <taxon>Eukaryota</taxon>
        <taxon>Fungi</taxon>
        <taxon>Dikarya</taxon>
        <taxon>Ascomycota</taxon>
        <taxon>Saccharomycotina</taxon>
        <taxon>Pichiomycetes</taxon>
        <taxon>Debaryomycetaceae</taxon>
        <taxon>Scheffersomyces</taxon>
    </lineage>
</organism>
<feature type="compositionally biased region" description="Basic and acidic residues" evidence="5">
    <location>
        <begin position="304"/>
        <end position="315"/>
    </location>
</feature>
<evidence type="ECO:0000313" key="6">
    <source>
        <dbReference type="EMBL" id="KAG7195946.1"/>
    </source>
</evidence>
<comment type="caution">
    <text evidence="6">The sequence shown here is derived from an EMBL/GenBank/DDBJ whole genome shotgun (WGS) entry which is preliminary data.</text>
</comment>
<evidence type="ECO:0000256" key="4">
    <source>
        <dbReference type="ARBA" id="ARBA00023242"/>
    </source>
</evidence>
<gene>
    <name evidence="6" type="primary">HFI1</name>
    <name evidence="6" type="ORF">KQ657_002332</name>
</gene>
<keyword evidence="3" id="KW-0804">Transcription</keyword>
<proteinExistence type="predicted"/>
<feature type="region of interest" description="Disordered" evidence="5">
    <location>
        <begin position="302"/>
        <end position="322"/>
    </location>
</feature>
<dbReference type="GO" id="GO:0005634">
    <property type="term" value="C:nucleus"/>
    <property type="evidence" value="ECO:0007669"/>
    <property type="project" value="UniProtKB-SubCell"/>
</dbReference>
<evidence type="ECO:0000256" key="2">
    <source>
        <dbReference type="ARBA" id="ARBA00023015"/>
    </source>
</evidence>
<evidence type="ECO:0000256" key="5">
    <source>
        <dbReference type="SAM" id="MobiDB-lite"/>
    </source>
</evidence>
<dbReference type="CDD" id="cd22933">
    <property type="entry name" value="HFD_HFI1"/>
    <property type="match status" value="1"/>
</dbReference>
<dbReference type="RefSeq" id="XP_043051491.1">
    <property type="nucleotide sequence ID" value="XM_043193103.1"/>
</dbReference>
<evidence type="ECO:0000256" key="3">
    <source>
        <dbReference type="ARBA" id="ARBA00023163"/>
    </source>
</evidence>
<sequence length="433" mass="49029">MTTTMTTAPSHVHETSQGSTPSTNNGSPLIPSNTPSKAAVIHKLGRNLEFHQLIKEFQSKLGPKWDRYSEILSAYLIGKLSRTELLHSLKPILNSQQTYRLHNKLLLLNLANSINGNSPANNSSNEITPEFSIFWNRRQQNKLKNVRSSQYEKFKQNIMGLSIRERRRIKNIIRDGGKKGKLNAFITLTRHSLLPKIPMIQDKDQQLLQISNIVQWQQDVVNGINAPIATDNYELPDYDLLLRRILMTMREHGLTGGLNPQVLEMVMLGLESHLKNVMESAIDTIRYRETMYAKNDILPTTNNDLEKNGNSEDRNSAGIDLDVPKSSKKPRIALCIEDMYDTFEMFPYLIEPLGPKLRLSSVMLANEDQKDLDEIDYTLPPKPASLLLENGTTSGIKLEDKKPGDTNGIARPNEHIGTTDELKWVLHDLVSTM</sequence>
<reference evidence="6" key="1">
    <citation type="submission" date="2021-03" db="EMBL/GenBank/DDBJ databases">
        <authorList>
            <person name="Palmer J.M."/>
        </authorList>
    </citation>
    <scope>NUCLEOTIDE SEQUENCE</scope>
    <source>
        <strain evidence="6">ARV_011</strain>
    </source>
</reference>
<dbReference type="InterPro" id="IPR024738">
    <property type="entry name" value="Hfi1/Tada1"/>
</dbReference>
<dbReference type="PANTHER" id="PTHR21277:SF5">
    <property type="entry name" value="TRANSCRIPTIONAL ADAPTER 1"/>
    <property type="match status" value="1"/>
</dbReference>
<dbReference type="GO" id="GO:0000124">
    <property type="term" value="C:SAGA complex"/>
    <property type="evidence" value="ECO:0007669"/>
    <property type="project" value="TreeGrafter"/>
</dbReference>
<keyword evidence="2" id="KW-0805">Transcription regulation</keyword>
<evidence type="ECO:0000313" key="7">
    <source>
        <dbReference type="Proteomes" id="UP000790833"/>
    </source>
</evidence>
<keyword evidence="7" id="KW-1185">Reference proteome</keyword>
<dbReference type="OrthoDB" id="10264870at2759"/>
<protein>
    <submittedName>
        <fullName evidence="6">Transcriptional coactivator hfi1/ADA1</fullName>
    </submittedName>
</protein>
<evidence type="ECO:0000256" key="1">
    <source>
        <dbReference type="ARBA" id="ARBA00004123"/>
    </source>
</evidence>
<keyword evidence="4" id="KW-0539">Nucleus</keyword>
<accession>A0A9P8AKI8</accession>